<dbReference type="Pfam" id="PF00505">
    <property type="entry name" value="HMG_box"/>
    <property type="match status" value="2"/>
</dbReference>
<dbReference type="PROSITE" id="PS50118">
    <property type="entry name" value="HMG_BOX_2"/>
    <property type="match status" value="3"/>
</dbReference>
<accession>A0A2G5SKN6</accession>
<dbReference type="EMBL" id="PDUG01000006">
    <property type="protein sequence ID" value="PIC15492.1"/>
    <property type="molecule type" value="Genomic_DNA"/>
</dbReference>
<feature type="compositionally biased region" description="Low complexity" evidence="2">
    <location>
        <begin position="286"/>
        <end position="297"/>
    </location>
</feature>
<dbReference type="STRING" id="1611254.A0A2G5SKN6"/>
<dbReference type="GO" id="GO:0005634">
    <property type="term" value="C:nucleus"/>
    <property type="evidence" value="ECO:0007669"/>
    <property type="project" value="UniProtKB-UniRule"/>
</dbReference>
<dbReference type="PANTHER" id="PTHR47658:SF1">
    <property type="entry name" value="MEIOSIS INITIATOR PROTEIN"/>
    <property type="match status" value="1"/>
</dbReference>
<evidence type="ECO:0000313" key="4">
    <source>
        <dbReference type="EMBL" id="PIC15492.1"/>
    </source>
</evidence>
<protein>
    <recommendedName>
        <fullName evidence="3">HMG box domain-containing protein</fullName>
    </recommendedName>
</protein>
<dbReference type="Pfam" id="PF09011">
    <property type="entry name" value="HMG_box_2"/>
    <property type="match status" value="1"/>
</dbReference>
<dbReference type="AlphaFoldDB" id="A0A2G5SKN6"/>
<sequence length="335" mass="39212">MEVHPPMQTPYVMFGASNWNFPPPIDINRFKLVKKPKKIPDTAFEFWKERELPSYMEMYPDMKCGDVFYMMDIIWKNMSEEEKSPYVEKFQLSQNQHLKNETSPLRKPKIESEEQDKQKSSGGDLQLPLLAEIKHEEISPEPTERKRKRSSNGFIYFMSEQRKIEKAKGRSTEATSFSGYCSNLWKSMSEEKRKQYAEKAKPADAERVKKPPNSFILFVNKMRQEHIKEHGFIQDNLQFSKDMGGVWTSMTAENKKVYNEEARRLLAEFMQKYPDILKKNKTGAGSSNKSPKSSSKKQAMEDDHDYQPAKRMKIQMEADFGIYDPNQKPKSLINL</sequence>
<dbReference type="Proteomes" id="UP000230233">
    <property type="component" value="Chromosome X"/>
</dbReference>
<evidence type="ECO:0000259" key="3">
    <source>
        <dbReference type="PROSITE" id="PS50118"/>
    </source>
</evidence>
<reference evidence="5" key="1">
    <citation type="submission" date="2017-10" db="EMBL/GenBank/DDBJ databases">
        <title>Rapid genome shrinkage in a self-fertile nematode reveals novel sperm competition proteins.</title>
        <authorList>
            <person name="Yin D."/>
            <person name="Schwarz E.M."/>
            <person name="Thomas C.G."/>
            <person name="Felde R.L."/>
            <person name="Korf I.F."/>
            <person name="Cutter A.D."/>
            <person name="Schartner C.M."/>
            <person name="Ralston E.J."/>
            <person name="Meyer B.J."/>
            <person name="Haag E.S."/>
        </authorList>
    </citation>
    <scope>NUCLEOTIDE SEQUENCE [LARGE SCALE GENOMIC DNA]</scope>
    <source>
        <strain evidence="5">JU1422</strain>
    </source>
</reference>
<evidence type="ECO:0000256" key="2">
    <source>
        <dbReference type="SAM" id="MobiDB-lite"/>
    </source>
</evidence>
<feature type="DNA-binding region" description="HMG box" evidence="1">
    <location>
        <begin position="208"/>
        <end position="277"/>
    </location>
</feature>
<dbReference type="InterPro" id="IPR009071">
    <property type="entry name" value="HMG_box_dom"/>
</dbReference>
<name>A0A2G5SKN6_9PELO</name>
<organism evidence="4 5">
    <name type="scientific">Caenorhabditis nigoni</name>
    <dbReference type="NCBI Taxonomy" id="1611254"/>
    <lineage>
        <taxon>Eukaryota</taxon>
        <taxon>Metazoa</taxon>
        <taxon>Ecdysozoa</taxon>
        <taxon>Nematoda</taxon>
        <taxon>Chromadorea</taxon>
        <taxon>Rhabditida</taxon>
        <taxon>Rhabditina</taxon>
        <taxon>Rhabditomorpha</taxon>
        <taxon>Rhabditoidea</taxon>
        <taxon>Rhabditidae</taxon>
        <taxon>Peloderinae</taxon>
        <taxon>Caenorhabditis</taxon>
    </lineage>
</organism>
<feature type="DNA-binding region" description="HMG box" evidence="1">
    <location>
        <begin position="147"/>
        <end position="215"/>
    </location>
</feature>
<feature type="region of interest" description="Disordered" evidence="2">
    <location>
        <begin position="278"/>
        <end position="311"/>
    </location>
</feature>
<dbReference type="Gene3D" id="1.10.30.10">
    <property type="entry name" value="High mobility group box domain"/>
    <property type="match status" value="3"/>
</dbReference>
<keyword evidence="1" id="KW-0238">DNA-binding</keyword>
<feature type="region of interest" description="Disordered" evidence="2">
    <location>
        <begin position="97"/>
        <end position="126"/>
    </location>
</feature>
<evidence type="ECO:0000256" key="1">
    <source>
        <dbReference type="PROSITE-ProRule" id="PRU00267"/>
    </source>
</evidence>
<comment type="caution">
    <text evidence="4">The sequence shown here is derived from an EMBL/GenBank/DDBJ whole genome shotgun (WGS) entry which is preliminary data.</text>
</comment>
<dbReference type="OrthoDB" id="8858797at2759"/>
<feature type="compositionally biased region" description="Basic and acidic residues" evidence="2">
    <location>
        <begin position="108"/>
        <end position="119"/>
    </location>
</feature>
<dbReference type="CDD" id="cd00084">
    <property type="entry name" value="HMG-box_SF"/>
    <property type="match status" value="1"/>
</dbReference>
<keyword evidence="1" id="KW-0539">Nucleus</keyword>
<dbReference type="GO" id="GO:0003677">
    <property type="term" value="F:DNA binding"/>
    <property type="evidence" value="ECO:0007669"/>
    <property type="project" value="UniProtKB-UniRule"/>
</dbReference>
<keyword evidence="5" id="KW-1185">Reference proteome</keyword>
<feature type="DNA-binding region" description="HMG box" evidence="1">
    <location>
        <begin position="37"/>
        <end position="105"/>
    </location>
</feature>
<dbReference type="PANTHER" id="PTHR47658">
    <property type="entry name" value="HIGH MOBILITY GROUP B PROTEIN 12-RELATED"/>
    <property type="match status" value="1"/>
</dbReference>
<feature type="domain" description="HMG box" evidence="3">
    <location>
        <begin position="208"/>
        <end position="277"/>
    </location>
</feature>
<dbReference type="SMART" id="SM00398">
    <property type="entry name" value="HMG"/>
    <property type="match status" value="3"/>
</dbReference>
<feature type="compositionally biased region" description="Basic and acidic residues" evidence="2">
    <location>
        <begin position="298"/>
        <end position="308"/>
    </location>
</feature>
<feature type="domain" description="HMG box" evidence="3">
    <location>
        <begin position="147"/>
        <end position="215"/>
    </location>
</feature>
<proteinExistence type="predicted"/>
<evidence type="ECO:0000313" key="5">
    <source>
        <dbReference type="Proteomes" id="UP000230233"/>
    </source>
</evidence>
<dbReference type="InterPro" id="IPR036910">
    <property type="entry name" value="HMG_box_dom_sf"/>
</dbReference>
<gene>
    <name evidence="4" type="primary">Cnig_chr_X.g22445</name>
    <name evidence="4" type="ORF">B9Z55_022445</name>
</gene>
<dbReference type="SUPFAM" id="SSF47095">
    <property type="entry name" value="HMG-box"/>
    <property type="match status" value="3"/>
</dbReference>
<feature type="domain" description="HMG box" evidence="3">
    <location>
        <begin position="37"/>
        <end position="105"/>
    </location>
</feature>